<dbReference type="Proteomes" id="UP000448199">
    <property type="component" value="Unassembled WGS sequence"/>
</dbReference>
<proteinExistence type="predicted"/>
<comment type="caution">
    <text evidence="2">The sequence shown here is derived from an EMBL/GenBank/DDBJ whole genome shotgun (WGS) entry which is preliminary data.</text>
</comment>
<dbReference type="Gene3D" id="3.40.50.300">
    <property type="entry name" value="P-loop containing nucleotide triphosphate hydrolases"/>
    <property type="match status" value="1"/>
</dbReference>
<dbReference type="CDD" id="cd00882">
    <property type="entry name" value="Ras_like_GTPase"/>
    <property type="match status" value="1"/>
</dbReference>
<accession>A0A844XSH5</accession>
<sequence length="484" mass="52191">MTEKVTESLDAGTTVNLSLISHTNAGKTTLARTLLGRDIGEVRDAAHVTDLASGHLLVQTGEDTLMLWDTPGFGDTARLLQRLHMSGNPIGWFLNQVWDRWRERPLWSSQQAVKNAREQADVILYMVNASEDPAATSYVALEMEVLQWIGKPVVLLLNQLGPPREDVSGEVARWSDIGASGQVAATLPLDAFARVWVQEGELLEAVEPLLPPEKRDAMVRLRERWHELNRERFDKSMQVLAHYLLRAACDREPVEDAGWQGKLAAAVAGRDKGDAAAGKAMKALGLRLAETTAISTDELIALHNLSGRAARKVLDRVAQDYAHNERLTEGAVGALGGLFTGAVSGLGADLMAGGMTLGGGMIVGGILGALGATAAARGINMARGEDGNTVSWAQDFFARLVVTSLLRYLAVAHYGRGRGDWDEGEHPPHWQGVVETAVAQRSAAFAEIRKGCRNEDAAMQASLSALLRETGLDVLARLYPGSMT</sequence>
<dbReference type="AlphaFoldDB" id="A0A844XSH5"/>
<dbReference type="GO" id="GO:0005525">
    <property type="term" value="F:GTP binding"/>
    <property type="evidence" value="ECO:0007669"/>
    <property type="project" value="InterPro"/>
</dbReference>
<feature type="domain" description="G" evidence="1">
    <location>
        <begin position="19"/>
        <end position="159"/>
    </location>
</feature>
<dbReference type="InterPro" id="IPR006073">
    <property type="entry name" value="GTP-bd"/>
</dbReference>
<gene>
    <name evidence="2" type="ORF">GRI69_11545</name>
</gene>
<evidence type="ECO:0000259" key="1">
    <source>
        <dbReference type="Pfam" id="PF01926"/>
    </source>
</evidence>
<dbReference type="OrthoDB" id="5406017at2"/>
<dbReference type="EMBL" id="WTYC01000006">
    <property type="protein sequence ID" value="MXO48891.1"/>
    <property type="molecule type" value="Genomic_DNA"/>
</dbReference>
<organism evidence="2 3">
    <name type="scientific">Qipengyuania vulgaris</name>
    <dbReference type="NCBI Taxonomy" id="291985"/>
    <lineage>
        <taxon>Bacteria</taxon>
        <taxon>Pseudomonadati</taxon>
        <taxon>Pseudomonadota</taxon>
        <taxon>Alphaproteobacteria</taxon>
        <taxon>Sphingomonadales</taxon>
        <taxon>Erythrobacteraceae</taxon>
        <taxon>Qipengyuania</taxon>
    </lineage>
</organism>
<dbReference type="InterPro" id="IPR021871">
    <property type="entry name" value="DUF3482"/>
</dbReference>
<reference evidence="2 3" key="1">
    <citation type="submission" date="2019-12" db="EMBL/GenBank/DDBJ databases">
        <title>Genomic-based taxomic classification of the family Erythrobacteraceae.</title>
        <authorList>
            <person name="Xu L."/>
        </authorList>
    </citation>
    <scope>NUCLEOTIDE SEQUENCE [LARGE SCALE GENOMIC DNA]</scope>
    <source>
        <strain evidence="2 3">DSM 17792</strain>
    </source>
</reference>
<keyword evidence="3" id="KW-1185">Reference proteome</keyword>
<evidence type="ECO:0000313" key="2">
    <source>
        <dbReference type="EMBL" id="MXO48891.1"/>
    </source>
</evidence>
<dbReference type="Pfam" id="PF01926">
    <property type="entry name" value="MMR_HSR1"/>
    <property type="match status" value="1"/>
</dbReference>
<name>A0A844XSH5_9SPHN</name>
<dbReference type="RefSeq" id="WP_160728439.1">
    <property type="nucleotide sequence ID" value="NZ_WTYC01000006.1"/>
</dbReference>
<evidence type="ECO:0000313" key="3">
    <source>
        <dbReference type="Proteomes" id="UP000448199"/>
    </source>
</evidence>
<protein>
    <submittedName>
        <fullName evidence="2">DUF3482 domain-containing protein</fullName>
    </submittedName>
</protein>
<dbReference type="Pfam" id="PF11981">
    <property type="entry name" value="DUF3482"/>
    <property type="match status" value="1"/>
</dbReference>
<dbReference type="SUPFAM" id="SSF52540">
    <property type="entry name" value="P-loop containing nucleoside triphosphate hydrolases"/>
    <property type="match status" value="1"/>
</dbReference>
<dbReference type="InterPro" id="IPR027417">
    <property type="entry name" value="P-loop_NTPase"/>
</dbReference>